<organism evidence="2 3">
    <name type="scientific">Candidatus Nitrososphaera evergladensis SR1</name>
    <dbReference type="NCBI Taxonomy" id="1459636"/>
    <lineage>
        <taxon>Archaea</taxon>
        <taxon>Nitrososphaerota</taxon>
        <taxon>Nitrososphaeria</taxon>
        <taxon>Nitrososphaerales</taxon>
        <taxon>Nitrososphaeraceae</taxon>
        <taxon>Nitrososphaera</taxon>
    </lineage>
</organism>
<evidence type="ECO:0000313" key="3">
    <source>
        <dbReference type="Proteomes" id="UP000028194"/>
    </source>
</evidence>
<name>A0A075MND1_9ARCH</name>
<keyword evidence="1" id="KW-1133">Transmembrane helix</keyword>
<gene>
    <name evidence="2" type="ORF">NTE_00584</name>
</gene>
<keyword evidence="3" id="KW-1185">Reference proteome</keyword>
<keyword evidence="1" id="KW-0472">Membrane</keyword>
<dbReference type="OrthoDB" id="10392at2157"/>
<dbReference type="EMBL" id="CP007174">
    <property type="protein sequence ID" value="AIF82665.1"/>
    <property type="molecule type" value="Genomic_DNA"/>
</dbReference>
<dbReference type="KEGG" id="nev:NTE_00584"/>
<protein>
    <submittedName>
        <fullName evidence="2">Uncharacterized protein</fullName>
    </submittedName>
</protein>
<proteinExistence type="predicted"/>
<keyword evidence="1" id="KW-0812">Transmembrane</keyword>
<evidence type="ECO:0000313" key="2">
    <source>
        <dbReference type="EMBL" id="AIF82665.1"/>
    </source>
</evidence>
<dbReference type="RefSeq" id="WP_148699590.1">
    <property type="nucleotide sequence ID" value="NZ_CP007174.1"/>
</dbReference>
<dbReference type="HOGENOM" id="CLU_812853_0_0_2"/>
<reference evidence="2 3" key="1">
    <citation type="journal article" date="2014" name="PLoS ONE">
        <title>Genome Sequence of Candidatus Nitrososphaera evergladensis from Group I.1b Enriched from Everglades Soil Reveals Novel Genomic Features of the Ammonia-Oxidizing Archaea.</title>
        <authorList>
            <person name="Zhalnina K.V."/>
            <person name="Dias R."/>
            <person name="Leonard M.T."/>
            <person name="Dorr de Quadros P."/>
            <person name="Camargo F.A."/>
            <person name="Drew J.C."/>
            <person name="Farmerie W.G."/>
            <person name="Daroub S.H."/>
            <person name="Triplett E.W."/>
        </authorList>
    </citation>
    <scope>NUCLEOTIDE SEQUENCE [LARGE SCALE GENOMIC DNA]</scope>
    <source>
        <strain evidence="2 3">SR1</strain>
    </source>
</reference>
<dbReference type="AlphaFoldDB" id="A0A075MND1"/>
<dbReference type="GeneID" id="41596448"/>
<feature type="transmembrane region" description="Helical" evidence="1">
    <location>
        <begin position="33"/>
        <end position="54"/>
    </location>
</feature>
<sequence length="342" mass="37792">MTIGDANASDSTGNRIKRSLLLLLQSPSTRKRLIFVIIAAIVLTLALVLLAGIFQNLLPTVPPTADLLSPKDRFGITRLYPTSPGGIEWSSKWDNGNARTIGNEVDPADNWFETTHGDGTYVIDGKGTLTASGDVIRMYIHDPADEREWSENLEITLYVKRISETQIVDYSGLQVFARTNHGTNGNENVNYCDDRGYGGLVGINGRWAFEKESAHHLDDGYTRAAGQRPSGDLPKNTWVGFKYVLRNMDDNTKVKLELYRDTTGGANGGNWQKVTEFVDNGDNFGVGRGACRPEVDPSLPLIHSFINDSSETGKPMLSVYARHEYGTMAYSDFTIREINPLP</sequence>
<evidence type="ECO:0000256" key="1">
    <source>
        <dbReference type="SAM" id="Phobius"/>
    </source>
</evidence>
<accession>A0A075MND1</accession>
<dbReference type="Proteomes" id="UP000028194">
    <property type="component" value="Chromosome"/>
</dbReference>